<sequence length="56" mass="5854">MHRIVYFLYATIVVLATTGINSHVDNISSGSYRSWGNSSGYSSGGGSGWSGGSSHK</sequence>
<name>A0ABX2IH28_9RHOO</name>
<evidence type="ECO:0000256" key="1">
    <source>
        <dbReference type="SAM" id="Phobius"/>
    </source>
</evidence>
<keyword evidence="3" id="KW-1185">Reference proteome</keyword>
<evidence type="ECO:0000313" key="2">
    <source>
        <dbReference type="EMBL" id="NSL56054.1"/>
    </source>
</evidence>
<keyword evidence="1" id="KW-0472">Membrane</keyword>
<comment type="caution">
    <text evidence="2">The sequence shown here is derived from an EMBL/GenBank/DDBJ whole genome shotgun (WGS) entry which is preliminary data.</text>
</comment>
<feature type="transmembrane region" description="Helical" evidence="1">
    <location>
        <begin position="6"/>
        <end position="24"/>
    </location>
</feature>
<keyword evidence="1" id="KW-0812">Transmembrane</keyword>
<organism evidence="2 3">
    <name type="scientific">Uliginosibacterium aquaticum</name>
    <dbReference type="NCBI Taxonomy" id="2731212"/>
    <lineage>
        <taxon>Bacteria</taxon>
        <taxon>Pseudomonadati</taxon>
        <taxon>Pseudomonadota</taxon>
        <taxon>Betaproteobacteria</taxon>
        <taxon>Rhodocyclales</taxon>
        <taxon>Zoogloeaceae</taxon>
        <taxon>Uliginosibacterium</taxon>
    </lineage>
</organism>
<proteinExistence type="predicted"/>
<accession>A0ABX2IH28</accession>
<keyword evidence="1" id="KW-1133">Transmembrane helix</keyword>
<reference evidence="2 3" key="1">
    <citation type="submission" date="2020-06" db="EMBL/GenBank/DDBJ databases">
        <title>Draft genome of Uliginosibacterium sp. IMCC34675.</title>
        <authorList>
            <person name="Song J."/>
        </authorList>
    </citation>
    <scope>NUCLEOTIDE SEQUENCE [LARGE SCALE GENOMIC DNA]</scope>
    <source>
        <strain evidence="2 3">IMCC34675</strain>
    </source>
</reference>
<protein>
    <submittedName>
        <fullName evidence="2">Uncharacterized protein</fullName>
    </submittedName>
</protein>
<gene>
    <name evidence="2" type="ORF">HJ583_013520</name>
</gene>
<dbReference type="RefSeq" id="WP_170022406.1">
    <property type="nucleotide sequence ID" value="NZ_JABCSC020000003.1"/>
</dbReference>
<dbReference type="Proteomes" id="UP000778523">
    <property type="component" value="Unassembled WGS sequence"/>
</dbReference>
<evidence type="ECO:0000313" key="3">
    <source>
        <dbReference type="Proteomes" id="UP000778523"/>
    </source>
</evidence>
<dbReference type="EMBL" id="JABCSC020000003">
    <property type="protein sequence ID" value="NSL56054.1"/>
    <property type="molecule type" value="Genomic_DNA"/>
</dbReference>